<dbReference type="AlphaFoldDB" id="A0AAN9WGD2"/>
<dbReference type="InterPro" id="IPR040186">
    <property type="entry name" value="Citramalyl-CoA_lyase"/>
</dbReference>
<dbReference type="Proteomes" id="UP001378592">
    <property type="component" value="Unassembled WGS sequence"/>
</dbReference>
<dbReference type="PANTHER" id="PTHR11105">
    <property type="entry name" value="CITRATE LYASE SUBUNIT BETA-RELATED"/>
    <property type="match status" value="1"/>
</dbReference>
<dbReference type="EC" id="2.3.3.9" evidence="4"/>
<comment type="catalytic activity">
    <reaction evidence="14">
        <text>propanoyl-CoA + glyoxylate + H2O = 3-methylmalate + CoA + H(+)</text>
        <dbReference type="Rhea" id="RHEA:47628"/>
        <dbReference type="ChEBI" id="CHEBI:15377"/>
        <dbReference type="ChEBI" id="CHEBI:15378"/>
        <dbReference type="ChEBI" id="CHEBI:36655"/>
        <dbReference type="ChEBI" id="CHEBI:57287"/>
        <dbReference type="ChEBI" id="CHEBI:57392"/>
        <dbReference type="ChEBI" id="CHEBI:87810"/>
    </reaction>
</comment>
<organism evidence="27 28">
    <name type="scientific">Gryllus longicercus</name>
    <dbReference type="NCBI Taxonomy" id="2509291"/>
    <lineage>
        <taxon>Eukaryota</taxon>
        <taxon>Metazoa</taxon>
        <taxon>Ecdysozoa</taxon>
        <taxon>Arthropoda</taxon>
        <taxon>Hexapoda</taxon>
        <taxon>Insecta</taxon>
        <taxon>Pterygota</taxon>
        <taxon>Neoptera</taxon>
        <taxon>Polyneoptera</taxon>
        <taxon>Orthoptera</taxon>
        <taxon>Ensifera</taxon>
        <taxon>Gryllidea</taxon>
        <taxon>Grylloidea</taxon>
        <taxon>Gryllidae</taxon>
        <taxon>Gryllinae</taxon>
        <taxon>Gryllus</taxon>
    </lineage>
</organism>
<evidence type="ECO:0000256" key="2">
    <source>
        <dbReference type="ARBA" id="ARBA00004173"/>
    </source>
</evidence>
<evidence type="ECO:0000313" key="28">
    <source>
        <dbReference type="Proteomes" id="UP001378592"/>
    </source>
</evidence>
<dbReference type="EC" id="3.1.2.30" evidence="18"/>
<keyword evidence="6 25" id="KW-0479">Metal-binding</keyword>
<evidence type="ECO:0000256" key="8">
    <source>
        <dbReference type="ARBA" id="ARBA00022842"/>
    </source>
</evidence>
<dbReference type="Gene3D" id="3.20.20.60">
    <property type="entry name" value="Phosphoenolpyruvate-binding domains"/>
    <property type="match status" value="1"/>
</dbReference>
<keyword evidence="11" id="KW-0496">Mitochondrion</keyword>
<evidence type="ECO:0000256" key="25">
    <source>
        <dbReference type="PIRSR" id="PIRSR015582-2"/>
    </source>
</evidence>
<keyword evidence="12" id="KW-0456">Lyase</keyword>
<evidence type="ECO:0000256" key="17">
    <source>
        <dbReference type="ARBA" id="ARBA00061542"/>
    </source>
</evidence>
<keyword evidence="10" id="KW-0007">Acetylation</keyword>
<evidence type="ECO:0000313" key="27">
    <source>
        <dbReference type="EMBL" id="KAK7871173.1"/>
    </source>
</evidence>
<proteinExistence type="inferred from homology"/>
<keyword evidence="8 25" id="KW-0460">Magnesium</keyword>
<gene>
    <name evidence="27" type="ORF">R5R35_002414</name>
</gene>
<dbReference type="GO" id="GO:0046872">
    <property type="term" value="F:metal ion binding"/>
    <property type="evidence" value="ECO:0007669"/>
    <property type="project" value="UniProtKB-KW"/>
</dbReference>
<evidence type="ECO:0000256" key="21">
    <source>
        <dbReference type="ARBA" id="ARBA00076231"/>
    </source>
</evidence>
<dbReference type="InterPro" id="IPR011206">
    <property type="entry name" value="Citrate_lyase_beta/mcl1/mcl2"/>
</dbReference>
<feature type="domain" description="HpcH/HpaI aldolase/citrate lyase" evidence="26">
    <location>
        <begin position="30"/>
        <end position="260"/>
    </location>
</feature>
<feature type="binding site" evidence="25">
    <location>
        <position position="192"/>
    </location>
    <ligand>
        <name>Mg(2+)</name>
        <dbReference type="ChEBI" id="CHEBI:18420"/>
    </ligand>
</feature>
<evidence type="ECO:0000256" key="3">
    <source>
        <dbReference type="ARBA" id="ARBA00011233"/>
    </source>
</evidence>
<comment type="catalytic activity">
    <reaction evidence="15">
        <text>(3S)-citramalyl-CoA = pyruvate + acetyl-CoA</text>
        <dbReference type="Rhea" id="RHEA:22612"/>
        <dbReference type="ChEBI" id="CHEBI:15361"/>
        <dbReference type="ChEBI" id="CHEBI:57288"/>
        <dbReference type="ChEBI" id="CHEBI:58668"/>
        <dbReference type="EC" id="4.1.3.25"/>
    </reaction>
</comment>
<name>A0AAN9WGD2_9ORTH</name>
<dbReference type="GO" id="GO:0106064">
    <property type="term" value="P:regulation of cobalamin metabolic process"/>
    <property type="evidence" value="ECO:0007669"/>
    <property type="project" value="UniProtKB-ARBA"/>
</dbReference>
<evidence type="ECO:0000256" key="14">
    <source>
        <dbReference type="ARBA" id="ARBA00051623"/>
    </source>
</evidence>
<evidence type="ECO:0000256" key="22">
    <source>
        <dbReference type="ARBA" id="ARBA00076788"/>
    </source>
</evidence>
<keyword evidence="5" id="KW-0808">Transferase</keyword>
<dbReference type="PIRSF" id="PIRSF015582">
    <property type="entry name" value="Cit_lyase_B"/>
    <property type="match status" value="1"/>
</dbReference>
<evidence type="ECO:0000256" key="4">
    <source>
        <dbReference type="ARBA" id="ARBA00012636"/>
    </source>
</evidence>
<evidence type="ECO:0000256" key="5">
    <source>
        <dbReference type="ARBA" id="ARBA00022679"/>
    </source>
</evidence>
<evidence type="ECO:0000256" key="20">
    <source>
        <dbReference type="ARBA" id="ARBA00072098"/>
    </source>
</evidence>
<accession>A0AAN9WGD2</accession>
<comment type="subcellular location">
    <subcellularLocation>
        <location evidence="2">Mitochondrion</location>
    </subcellularLocation>
</comment>
<keyword evidence="9" id="KW-0809">Transit peptide</keyword>
<evidence type="ECO:0000256" key="23">
    <source>
        <dbReference type="ARBA" id="ARBA00083020"/>
    </source>
</evidence>
<dbReference type="EC" id="4.1.3.25" evidence="19"/>
<evidence type="ECO:0000256" key="9">
    <source>
        <dbReference type="ARBA" id="ARBA00022946"/>
    </source>
</evidence>
<dbReference type="InterPro" id="IPR040442">
    <property type="entry name" value="Pyrv_kinase-like_dom_sf"/>
</dbReference>
<evidence type="ECO:0000256" key="24">
    <source>
        <dbReference type="PIRSR" id="PIRSR015582-1"/>
    </source>
</evidence>
<dbReference type="GO" id="GO:0005739">
    <property type="term" value="C:mitochondrion"/>
    <property type="evidence" value="ECO:0007669"/>
    <property type="project" value="UniProtKB-SubCell"/>
</dbReference>
<dbReference type="InterPro" id="IPR015813">
    <property type="entry name" value="Pyrv/PenolPyrv_kinase-like_dom"/>
</dbReference>
<evidence type="ECO:0000256" key="19">
    <source>
        <dbReference type="ARBA" id="ARBA00066840"/>
    </source>
</evidence>
<dbReference type="Pfam" id="PF03328">
    <property type="entry name" value="HpcH_HpaI"/>
    <property type="match status" value="1"/>
</dbReference>
<comment type="subunit">
    <text evidence="3">Homotrimer.</text>
</comment>
<comment type="caution">
    <text evidence="27">The sequence shown here is derived from an EMBL/GenBank/DDBJ whole genome shotgun (WGS) entry which is preliminary data.</text>
</comment>
<protein>
    <recommendedName>
        <fullName evidence="20">Citramalyl-CoA lyase, mitochondrial</fullName>
        <ecNumber evidence="4">2.3.3.9</ecNumber>
        <ecNumber evidence="18">3.1.2.30</ecNumber>
        <ecNumber evidence="19">4.1.3.25</ecNumber>
    </recommendedName>
    <alternativeName>
        <fullName evidence="22">(3S)-malyl-CoA thioesterase</fullName>
    </alternativeName>
    <alternativeName>
        <fullName evidence="23">Beta-methylmalate synthase</fullName>
    </alternativeName>
    <alternativeName>
        <fullName evidence="21">Malate synthase</fullName>
    </alternativeName>
</protein>
<comment type="cofactor">
    <cofactor evidence="1">
        <name>Mg(2+)</name>
        <dbReference type="ChEBI" id="CHEBI:18420"/>
    </cofactor>
</comment>
<evidence type="ECO:0000256" key="12">
    <source>
        <dbReference type="ARBA" id="ARBA00023239"/>
    </source>
</evidence>
<evidence type="ECO:0000259" key="26">
    <source>
        <dbReference type="Pfam" id="PF03328"/>
    </source>
</evidence>
<sequence length="333" mass="36350">MNICGQGSRFTSARRTFSLLPLVRYYTPRRAVLYAPGDDSKKLHKALSLNVDCVAMDCEDGVAVNRKDAARTTITKLLAKGPVSTQTPEWSVRINSVDSGLCADDISSIFSGSVVPPTVLLPKVDVSEHLVWFANKLSTHLKGKNSDKKINLIIYIESAKAILNLPAICRTAKELSASKPVEPVALVFGSDDLCASIGVTRSEDATEVMYARQKLVLVAKAFHLQAIDMVHINFKDLESLKKQCQLGASLGYTGKQIIHPSQVQIVQELFLPSEKQVIWAQGLVAAFQEHQAAGKGAFVYQGHMIDMPLLRQAQNILQMSAAAKSSGHDSTKY</sequence>
<feature type="binding site" evidence="24">
    <location>
        <position position="157"/>
    </location>
    <ligand>
        <name>substrate</name>
    </ligand>
</feature>
<comment type="function">
    <text evidence="16">Mitochondrial citramalyl-CoA lyase indirectly involved in the vitamin B12 metabolism. Converts citramalyl-CoA into acetyl-CoA and pyruvate in the C5-dicarboxylate catabolism pathway. The C5-dicarboxylate catabolism pathway is required to detoxify itaconate, a vitamin B12-poisoning metabolite. Also acts as a malate synthase in vitro, converting glyoxylate and acetyl-CoA to malate. Also displays malyl-CoA thioesterase activity. Also acts as a beta-methylmalate synthase in vitro, by mediating conversion of glyoxylate and propionyl-CoA to beta-methylmalate. Also has very weak citramalate synthase activity in vitro.</text>
</comment>
<evidence type="ECO:0000256" key="16">
    <source>
        <dbReference type="ARBA" id="ARBA00055540"/>
    </source>
</evidence>
<dbReference type="GO" id="GO:0004474">
    <property type="term" value="F:malate synthase activity"/>
    <property type="evidence" value="ECO:0007669"/>
    <property type="project" value="UniProtKB-EC"/>
</dbReference>
<keyword evidence="28" id="KW-1185">Reference proteome</keyword>
<dbReference type="FunFam" id="3.20.20.60:FF:000014">
    <property type="entry name" value="Citrate lyase subunit beta-like protein"/>
    <property type="match status" value="1"/>
</dbReference>
<evidence type="ECO:0000256" key="15">
    <source>
        <dbReference type="ARBA" id="ARBA00051672"/>
    </source>
</evidence>
<reference evidence="27 28" key="1">
    <citation type="submission" date="2024-03" db="EMBL/GenBank/DDBJ databases">
        <title>The genome assembly and annotation of the cricket Gryllus longicercus Weissman &amp; Gray.</title>
        <authorList>
            <person name="Szrajer S."/>
            <person name="Gray D."/>
            <person name="Ylla G."/>
        </authorList>
    </citation>
    <scope>NUCLEOTIDE SEQUENCE [LARGE SCALE GENOMIC DNA]</scope>
    <source>
        <strain evidence="27">DAG 2021-001</strain>
        <tissue evidence="27">Whole body minus gut</tissue>
    </source>
</reference>
<evidence type="ECO:0000256" key="18">
    <source>
        <dbReference type="ARBA" id="ARBA00066460"/>
    </source>
</evidence>
<evidence type="ECO:0000256" key="10">
    <source>
        <dbReference type="ARBA" id="ARBA00022990"/>
    </source>
</evidence>
<dbReference type="PANTHER" id="PTHR11105:SF0">
    <property type="entry name" value="CITRAMALYL-COA LYASE, MITOCHONDRIAL"/>
    <property type="match status" value="1"/>
</dbReference>
<dbReference type="InterPro" id="IPR005000">
    <property type="entry name" value="Aldolase/citrate-lyase_domain"/>
</dbReference>
<dbReference type="EMBL" id="JAZDUA010000043">
    <property type="protein sequence ID" value="KAK7871173.1"/>
    <property type="molecule type" value="Genomic_DNA"/>
</dbReference>
<feature type="binding site" evidence="25">
    <location>
        <position position="157"/>
    </location>
    <ligand>
        <name>Mg(2+)</name>
        <dbReference type="ChEBI" id="CHEBI:18420"/>
    </ligand>
</feature>
<evidence type="ECO:0000256" key="13">
    <source>
        <dbReference type="ARBA" id="ARBA00047918"/>
    </source>
</evidence>
<dbReference type="GO" id="GO:0016787">
    <property type="term" value="F:hydrolase activity"/>
    <property type="evidence" value="ECO:0007669"/>
    <property type="project" value="UniProtKB-KW"/>
</dbReference>
<comment type="catalytic activity">
    <reaction evidence="13">
        <text>glyoxylate + acetyl-CoA + H2O = (S)-malate + CoA + H(+)</text>
        <dbReference type="Rhea" id="RHEA:18181"/>
        <dbReference type="ChEBI" id="CHEBI:15377"/>
        <dbReference type="ChEBI" id="CHEBI:15378"/>
        <dbReference type="ChEBI" id="CHEBI:15589"/>
        <dbReference type="ChEBI" id="CHEBI:36655"/>
        <dbReference type="ChEBI" id="CHEBI:57287"/>
        <dbReference type="ChEBI" id="CHEBI:57288"/>
        <dbReference type="EC" id="2.3.3.9"/>
    </reaction>
</comment>
<evidence type="ECO:0000256" key="11">
    <source>
        <dbReference type="ARBA" id="ARBA00023128"/>
    </source>
</evidence>
<evidence type="ECO:0000256" key="6">
    <source>
        <dbReference type="ARBA" id="ARBA00022723"/>
    </source>
</evidence>
<dbReference type="GO" id="GO:0047777">
    <property type="term" value="F:(S)-citramalyl-CoA lyase activity"/>
    <property type="evidence" value="ECO:0007669"/>
    <property type="project" value="UniProtKB-EC"/>
</dbReference>
<evidence type="ECO:0000256" key="1">
    <source>
        <dbReference type="ARBA" id="ARBA00001946"/>
    </source>
</evidence>
<dbReference type="SUPFAM" id="SSF51621">
    <property type="entry name" value="Phosphoenolpyruvate/pyruvate domain"/>
    <property type="match status" value="1"/>
</dbReference>
<keyword evidence="7" id="KW-0378">Hydrolase</keyword>
<evidence type="ECO:0000256" key="7">
    <source>
        <dbReference type="ARBA" id="ARBA00022801"/>
    </source>
</evidence>
<comment type="similarity">
    <text evidence="17">Belongs to the HpcH/HpaI aldolase family. Citrate lyase beta subunit-like subfamily.</text>
</comment>
<feature type="binding site" evidence="24">
    <location>
        <position position="93"/>
    </location>
    <ligand>
        <name>substrate</name>
    </ligand>
</feature>